<proteinExistence type="predicted"/>
<dbReference type="EMBL" id="JACHNH010000001">
    <property type="protein sequence ID" value="MBB4762916.1"/>
    <property type="molecule type" value="Genomic_DNA"/>
</dbReference>
<reference evidence="2 3" key="1">
    <citation type="submission" date="2020-08" db="EMBL/GenBank/DDBJ databases">
        <title>Sequencing the genomes of 1000 actinobacteria strains.</title>
        <authorList>
            <person name="Klenk H.-P."/>
        </authorList>
    </citation>
    <scope>NUCLEOTIDE SEQUENCE [LARGE SCALE GENOMIC DNA]</scope>
    <source>
        <strain evidence="2 3">DSM 43149</strain>
    </source>
</reference>
<dbReference type="RefSeq" id="WP_184994297.1">
    <property type="nucleotide sequence ID" value="NZ_BOMK01000004.1"/>
</dbReference>
<name>A0A7W7HY65_9ACTN</name>
<dbReference type="Proteomes" id="UP000578112">
    <property type="component" value="Unassembled WGS sequence"/>
</dbReference>
<feature type="region of interest" description="Disordered" evidence="1">
    <location>
        <begin position="183"/>
        <end position="237"/>
    </location>
</feature>
<protein>
    <submittedName>
        <fullName evidence="2">Uncharacterized protein</fullName>
    </submittedName>
</protein>
<gene>
    <name evidence="2" type="ORF">BJ971_003472</name>
</gene>
<evidence type="ECO:0000313" key="2">
    <source>
        <dbReference type="EMBL" id="MBB4762916.1"/>
    </source>
</evidence>
<evidence type="ECO:0000313" key="3">
    <source>
        <dbReference type="Proteomes" id="UP000578112"/>
    </source>
</evidence>
<keyword evidence="3" id="KW-1185">Reference proteome</keyword>
<comment type="caution">
    <text evidence="2">The sequence shown here is derived from an EMBL/GenBank/DDBJ whole genome shotgun (WGS) entry which is preliminary data.</text>
</comment>
<evidence type="ECO:0000256" key="1">
    <source>
        <dbReference type="SAM" id="MobiDB-lite"/>
    </source>
</evidence>
<sequence length="237" mass="25071">MPEKYRIDRASDADLAFLATDRDAVPQQVAVVLLLDPPVPEDTCVRLLGDRTAAVPRLRQRLIGTPPVRRPPVRSLAADAWRSRAAAWRTMPARLRRLRTAMAAGGGIAPAAVPPCSLLHATGALRRAVVIRVGSDALRDAAHRRDAGLHAALLTAVAGALRVVLDGRGETIGAVTIAVPAGTPAPRPGGGAVRDRRRAAVNNDGRRPGPGRAGRLRWQRGGPSAHPVRSTVEVWPG</sequence>
<accession>A0A7W7HY65</accession>
<organism evidence="2 3">
    <name type="scientific">Actinoplanes digitatis</name>
    <dbReference type="NCBI Taxonomy" id="1868"/>
    <lineage>
        <taxon>Bacteria</taxon>
        <taxon>Bacillati</taxon>
        <taxon>Actinomycetota</taxon>
        <taxon>Actinomycetes</taxon>
        <taxon>Micromonosporales</taxon>
        <taxon>Micromonosporaceae</taxon>
        <taxon>Actinoplanes</taxon>
    </lineage>
</organism>
<dbReference type="AlphaFoldDB" id="A0A7W7HY65"/>